<name>A0A8J2ULS1_9BURK</name>
<dbReference type="Gene3D" id="1.20.1280.290">
    <property type="match status" value="1"/>
</dbReference>
<keyword evidence="4" id="KW-1185">Reference proteome</keyword>
<keyword evidence="2" id="KW-0812">Transmembrane</keyword>
<organism evidence="3 4">
    <name type="scientific">Oxalicibacterium flavum</name>
    <dbReference type="NCBI Taxonomy" id="179467"/>
    <lineage>
        <taxon>Bacteria</taxon>
        <taxon>Pseudomonadati</taxon>
        <taxon>Pseudomonadota</taxon>
        <taxon>Betaproteobacteria</taxon>
        <taxon>Burkholderiales</taxon>
        <taxon>Oxalobacteraceae</taxon>
        <taxon>Oxalicibacterium</taxon>
    </lineage>
</organism>
<feature type="transmembrane region" description="Helical" evidence="2">
    <location>
        <begin position="61"/>
        <end position="81"/>
    </location>
</feature>
<feature type="region of interest" description="Disordered" evidence="1">
    <location>
        <begin position="86"/>
        <end position="105"/>
    </location>
</feature>
<keyword evidence="2" id="KW-1133">Transmembrane helix</keyword>
<evidence type="ECO:0000313" key="4">
    <source>
        <dbReference type="Proteomes" id="UP000620266"/>
    </source>
</evidence>
<comment type="caution">
    <text evidence="3">The sequence shown here is derived from an EMBL/GenBank/DDBJ whole genome shotgun (WGS) entry which is preliminary data.</text>
</comment>
<dbReference type="Proteomes" id="UP000620266">
    <property type="component" value="Unassembled WGS sequence"/>
</dbReference>
<proteinExistence type="predicted"/>
<accession>A0A8J2ULS1</accession>
<sequence length="105" mass="11589">MGTEIIGWISACLLLLTISTQVWKQWKSRSSAGVSSWLFIGQISASTGFVIYSYLVDNLVFVLTNSLLLCAAILGQCLYLHNRRREGRQRKKGGERAGAGLPVRS</sequence>
<evidence type="ECO:0000256" key="2">
    <source>
        <dbReference type="SAM" id="Phobius"/>
    </source>
</evidence>
<feature type="transmembrane region" description="Helical" evidence="2">
    <location>
        <begin position="35"/>
        <end position="55"/>
    </location>
</feature>
<reference evidence="3" key="2">
    <citation type="submission" date="2020-09" db="EMBL/GenBank/DDBJ databases">
        <authorList>
            <person name="Sun Q."/>
            <person name="Sedlacek I."/>
        </authorList>
    </citation>
    <scope>NUCLEOTIDE SEQUENCE</scope>
    <source>
        <strain evidence="3">CCM 7086</strain>
    </source>
</reference>
<protein>
    <recommendedName>
        <fullName evidence="5">PQ-loop repeat-containing protein</fullName>
    </recommendedName>
</protein>
<reference evidence="3" key="1">
    <citation type="journal article" date="2014" name="Int. J. Syst. Evol. Microbiol.">
        <title>Complete genome sequence of Corynebacterium casei LMG S-19264T (=DSM 44701T), isolated from a smear-ripened cheese.</title>
        <authorList>
            <consortium name="US DOE Joint Genome Institute (JGI-PGF)"/>
            <person name="Walter F."/>
            <person name="Albersmeier A."/>
            <person name="Kalinowski J."/>
            <person name="Ruckert C."/>
        </authorList>
    </citation>
    <scope>NUCLEOTIDE SEQUENCE</scope>
    <source>
        <strain evidence="3">CCM 7086</strain>
    </source>
</reference>
<gene>
    <name evidence="3" type="ORF">GCM10007205_21870</name>
</gene>
<evidence type="ECO:0000313" key="3">
    <source>
        <dbReference type="EMBL" id="GGC12514.1"/>
    </source>
</evidence>
<feature type="transmembrane region" description="Helical" evidence="2">
    <location>
        <begin position="6"/>
        <end position="23"/>
    </location>
</feature>
<evidence type="ECO:0008006" key="5">
    <source>
        <dbReference type="Google" id="ProtNLM"/>
    </source>
</evidence>
<dbReference type="AlphaFoldDB" id="A0A8J2ULS1"/>
<evidence type="ECO:0000256" key="1">
    <source>
        <dbReference type="SAM" id="MobiDB-lite"/>
    </source>
</evidence>
<keyword evidence="2" id="KW-0472">Membrane</keyword>
<dbReference type="RefSeq" id="WP_188396295.1">
    <property type="nucleotide sequence ID" value="NZ_BMCG01000004.1"/>
</dbReference>
<dbReference type="EMBL" id="BMCG01000004">
    <property type="protein sequence ID" value="GGC12514.1"/>
    <property type="molecule type" value="Genomic_DNA"/>
</dbReference>